<protein>
    <recommendedName>
        <fullName evidence="2">TOG domain-containing protein</fullName>
    </recommendedName>
</protein>
<dbReference type="AlphaFoldDB" id="A0A1J4KVV2"/>
<sequence length="1000" mass="112834">MARVAAGSFPPIETTTPTIADLSEANRQQFINAGSDIESIFINENEVHDEVESLCSKLSRSSEWDVRAAALKRLMGLVNGGCLNYENFRKSLSFFIEGISLAIVDLRSALVKQSCLAVAQLSRELGSSFEQATDFILPLSSQLSHGTQIISESCFFAMLSIGKNCSSKKVLFAMIDLAKQKKSGVSQKKCVAACFVMMLQNWPNFALFEKNFENFSETLIFLLNDASSDVRSYARQAAKALMRLSPKRGNEIINDSRIDERTKKNILQNDNDEDLSLFDLNNDNVHIQRTHLTSASKPRITRPVSERNKKEKKNSNNIANIVQSINSNINSKISNHPTQNSYQRASCGKLPEISNVEEIELSHNVPANKRILVKPMKHLVMNEIIDDDHQVHDKSQVRSQQQPRRESRLPSLRKPQTPTEKIKNPSIENKVERKNVEKIEVKAKPAIKEKKERFKAYQHAKPMPEPPVSQEKIKEQVELQQKMHLYDHPPPQKSTKSNISKGAATKSEKSVVEKAPVQKESITSYVNNPKTPTSVQRLKTPTNSRPNPENNKIAKHEQKHETPKKQTKPTTNTNTNNNHINNAASKNTTKTYELLDGEEAEFLSSVKEAFLENDKSILSPSVLPKIAAGTMKCITHESPKISLPALSVLNDMINVSPQIFSRSLSKIVPLILTFSNNDDAISILKSLASHFGASLMQITLDSYQSQKKSLQYIILLSEVVDSINIKNKSEENILNDVDIEKQILAICFNYRSSGECQKQIRNIVQKMLLVNEEVVQTFRLKLSPVEGQEFESKYLKESIPIPRYNTQGFKKVVTDILNESDNTNWEMCKSEIFKQLKLAVSSKMKDSPKILKTIVDKYGIEGFDVLFSDMVKNEPFYQNIVDIVIQRNSFPIFASYIEQSFSSQNENEEKSDALKSKALSVLLRSISIKGDRKDEITKGFGILMPYMKDIISSNDVSLRQAAVQCLAQLKVVICDDADKFIAELNEPQQKLVSIYYNRIK</sequence>
<dbReference type="InterPro" id="IPR016024">
    <property type="entry name" value="ARM-type_fold"/>
</dbReference>
<dbReference type="OrthoDB" id="46159at2759"/>
<feature type="region of interest" description="Disordered" evidence="1">
    <location>
        <begin position="294"/>
        <end position="317"/>
    </location>
</feature>
<dbReference type="Pfam" id="PF12348">
    <property type="entry name" value="CLASP_N"/>
    <property type="match status" value="1"/>
</dbReference>
<dbReference type="EMBL" id="MLAK01000282">
    <property type="protein sequence ID" value="OHT15016.1"/>
    <property type="molecule type" value="Genomic_DNA"/>
</dbReference>
<comment type="caution">
    <text evidence="3">The sequence shown here is derived from an EMBL/GenBank/DDBJ whole genome shotgun (WGS) entry which is preliminary data.</text>
</comment>
<evidence type="ECO:0000256" key="1">
    <source>
        <dbReference type="SAM" id="MobiDB-lite"/>
    </source>
</evidence>
<organism evidence="3 4">
    <name type="scientific">Tritrichomonas foetus</name>
    <dbReference type="NCBI Taxonomy" id="1144522"/>
    <lineage>
        <taxon>Eukaryota</taxon>
        <taxon>Metamonada</taxon>
        <taxon>Parabasalia</taxon>
        <taxon>Tritrichomonadida</taxon>
        <taxon>Tritrichomonadidae</taxon>
        <taxon>Tritrichomonas</taxon>
    </lineage>
</organism>
<feature type="compositionally biased region" description="Basic and acidic residues" evidence="1">
    <location>
        <begin position="552"/>
        <end position="564"/>
    </location>
</feature>
<reference evidence="3" key="1">
    <citation type="submission" date="2016-10" db="EMBL/GenBank/DDBJ databases">
        <authorList>
            <person name="Benchimol M."/>
            <person name="Almeida L.G."/>
            <person name="Vasconcelos A.T."/>
            <person name="Perreira-Neves A."/>
            <person name="Rosa I.A."/>
            <person name="Tasca T."/>
            <person name="Bogo M.R."/>
            <person name="de Souza W."/>
        </authorList>
    </citation>
    <scope>NUCLEOTIDE SEQUENCE [LARGE SCALE GENOMIC DNA]</scope>
    <source>
        <strain evidence="3">K</strain>
    </source>
</reference>
<dbReference type="GO" id="GO:0000226">
    <property type="term" value="P:microtubule cytoskeleton organization"/>
    <property type="evidence" value="ECO:0007669"/>
    <property type="project" value="TreeGrafter"/>
</dbReference>
<dbReference type="InterPro" id="IPR024395">
    <property type="entry name" value="CLASP_N_dom"/>
</dbReference>
<dbReference type="GeneID" id="94832567"/>
<dbReference type="RefSeq" id="XP_068368152.1">
    <property type="nucleotide sequence ID" value="XM_068497863.1"/>
</dbReference>
<feature type="region of interest" description="Disordered" evidence="1">
    <location>
        <begin position="386"/>
        <end position="429"/>
    </location>
</feature>
<dbReference type="SUPFAM" id="SSF48371">
    <property type="entry name" value="ARM repeat"/>
    <property type="match status" value="1"/>
</dbReference>
<dbReference type="GO" id="GO:0008017">
    <property type="term" value="F:microtubule binding"/>
    <property type="evidence" value="ECO:0007669"/>
    <property type="project" value="TreeGrafter"/>
</dbReference>
<dbReference type="Proteomes" id="UP000179807">
    <property type="component" value="Unassembled WGS sequence"/>
</dbReference>
<feature type="compositionally biased region" description="Polar residues" evidence="1">
    <location>
        <begin position="520"/>
        <end position="550"/>
    </location>
</feature>
<dbReference type="InterPro" id="IPR034085">
    <property type="entry name" value="TOG"/>
</dbReference>
<dbReference type="GO" id="GO:0005881">
    <property type="term" value="C:cytoplasmic microtubule"/>
    <property type="evidence" value="ECO:0007669"/>
    <property type="project" value="TreeGrafter"/>
</dbReference>
<name>A0A1J4KVV2_9EUKA</name>
<gene>
    <name evidence="3" type="ORF">TRFO_14506</name>
</gene>
<dbReference type="VEuPathDB" id="TrichDB:TRFO_14506"/>
<feature type="compositionally biased region" description="Basic and acidic residues" evidence="1">
    <location>
        <begin position="387"/>
        <end position="396"/>
    </location>
</feature>
<accession>A0A1J4KVV2</accession>
<dbReference type="PANTHER" id="PTHR21567">
    <property type="entry name" value="CLASP"/>
    <property type="match status" value="1"/>
</dbReference>
<proteinExistence type="predicted"/>
<dbReference type="InterPro" id="IPR011989">
    <property type="entry name" value="ARM-like"/>
</dbReference>
<evidence type="ECO:0000313" key="4">
    <source>
        <dbReference type="Proteomes" id="UP000179807"/>
    </source>
</evidence>
<dbReference type="PANTHER" id="PTHR21567:SF9">
    <property type="entry name" value="CLIP-ASSOCIATING PROTEIN"/>
    <property type="match status" value="1"/>
</dbReference>
<feature type="domain" description="TOG" evidence="2">
    <location>
        <begin position="46"/>
        <end position="271"/>
    </location>
</feature>
<evidence type="ECO:0000259" key="2">
    <source>
        <dbReference type="SMART" id="SM01349"/>
    </source>
</evidence>
<keyword evidence="4" id="KW-1185">Reference proteome</keyword>
<dbReference type="SMART" id="SM01349">
    <property type="entry name" value="TOG"/>
    <property type="match status" value="1"/>
</dbReference>
<dbReference type="Gene3D" id="1.25.10.10">
    <property type="entry name" value="Leucine-rich Repeat Variant"/>
    <property type="match status" value="1"/>
</dbReference>
<feature type="region of interest" description="Disordered" evidence="1">
    <location>
        <begin position="485"/>
        <end position="588"/>
    </location>
</feature>
<evidence type="ECO:0000313" key="3">
    <source>
        <dbReference type="EMBL" id="OHT15016.1"/>
    </source>
</evidence>
<dbReference type="GO" id="GO:0005819">
    <property type="term" value="C:spindle"/>
    <property type="evidence" value="ECO:0007669"/>
    <property type="project" value="UniProtKB-ARBA"/>
</dbReference>
<dbReference type="GO" id="GO:0000278">
    <property type="term" value="P:mitotic cell cycle"/>
    <property type="evidence" value="ECO:0007669"/>
    <property type="project" value="UniProtKB-ARBA"/>
</dbReference>
<feature type="compositionally biased region" description="Low complexity" evidence="1">
    <location>
        <begin position="568"/>
        <end position="588"/>
    </location>
</feature>